<dbReference type="Proteomes" id="UP000053664">
    <property type="component" value="Unassembled WGS sequence"/>
</dbReference>
<dbReference type="InterPro" id="IPR004827">
    <property type="entry name" value="bZIP"/>
</dbReference>
<evidence type="ECO:0000259" key="2">
    <source>
        <dbReference type="PROSITE" id="PS00036"/>
    </source>
</evidence>
<protein>
    <recommendedName>
        <fullName evidence="2">BZIP domain-containing protein</fullName>
    </recommendedName>
</protein>
<feature type="domain" description="BZIP" evidence="2">
    <location>
        <begin position="22"/>
        <end position="37"/>
    </location>
</feature>
<dbReference type="GeneID" id="19317112"/>
<dbReference type="HOGENOM" id="CLU_524889_0_0_1"/>
<proteinExistence type="predicted"/>
<feature type="compositionally biased region" description="Low complexity" evidence="1">
    <location>
        <begin position="348"/>
        <end position="368"/>
    </location>
</feature>
<dbReference type="KEGG" id="pfp:PFL1_03000"/>
<reference evidence="3 4" key="1">
    <citation type="journal article" date="2013" name="Plant Cell">
        <title>The transition from a phytopathogenic smut ancestor to an anamorphic biocontrol agent deciphered by comparative whole-genome analysis.</title>
        <authorList>
            <person name="Lefebvre F."/>
            <person name="Joly D.L."/>
            <person name="Labbe C."/>
            <person name="Teichmann B."/>
            <person name="Linning R."/>
            <person name="Belzile F."/>
            <person name="Bakkeren G."/>
            <person name="Belanger R.R."/>
        </authorList>
    </citation>
    <scope>NUCLEOTIDE SEQUENCE [LARGE SCALE GENOMIC DNA]</scope>
    <source>
        <strain evidence="3 4">PF-1</strain>
    </source>
</reference>
<evidence type="ECO:0000256" key="1">
    <source>
        <dbReference type="SAM" id="MobiDB-lite"/>
    </source>
</evidence>
<organism evidence="3 4">
    <name type="scientific">Pseudozyma flocculosa PF-1</name>
    <dbReference type="NCBI Taxonomy" id="1277687"/>
    <lineage>
        <taxon>Eukaryota</taxon>
        <taxon>Fungi</taxon>
        <taxon>Dikarya</taxon>
        <taxon>Basidiomycota</taxon>
        <taxon>Ustilaginomycotina</taxon>
        <taxon>Ustilaginomycetes</taxon>
        <taxon>Ustilaginales</taxon>
        <taxon>Ustilaginaceae</taxon>
        <taxon>Pseudozyma</taxon>
    </lineage>
</organism>
<dbReference type="CDD" id="cd14688">
    <property type="entry name" value="bZIP_YAP"/>
    <property type="match status" value="1"/>
</dbReference>
<dbReference type="AlphaFoldDB" id="A0A061HB34"/>
<feature type="compositionally biased region" description="Basic and acidic residues" evidence="1">
    <location>
        <begin position="314"/>
        <end position="324"/>
    </location>
</feature>
<dbReference type="RefSeq" id="XP_007878708.1">
    <property type="nucleotide sequence ID" value="XM_007880517.1"/>
</dbReference>
<feature type="region of interest" description="Disordered" evidence="1">
    <location>
        <begin position="300"/>
        <end position="388"/>
    </location>
</feature>
<dbReference type="EMBL" id="KE361631">
    <property type="protein sequence ID" value="EPQ29245.1"/>
    <property type="molecule type" value="Genomic_DNA"/>
</dbReference>
<evidence type="ECO:0000313" key="4">
    <source>
        <dbReference type="Proteomes" id="UP000053664"/>
    </source>
</evidence>
<dbReference type="GO" id="GO:0003700">
    <property type="term" value="F:DNA-binding transcription factor activity"/>
    <property type="evidence" value="ECO:0007669"/>
    <property type="project" value="InterPro"/>
</dbReference>
<evidence type="ECO:0000313" key="3">
    <source>
        <dbReference type="EMBL" id="EPQ29245.1"/>
    </source>
</evidence>
<gene>
    <name evidence="3" type="ORF">PFL1_03000</name>
</gene>
<accession>A0A061HB34</accession>
<feature type="region of interest" description="Disordered" evidence="1">
    <location>
        <begin position="140"/>
        <end position="228"/>
    </location>
</feature>
<name>A0A061HB34_9BASI</name>
<dbReference type="PROSITE" id="PS00036">
    <property type="entry name" value="BZIP_BASIC"/>
    <property type="match status" value="1"/>
</dbReference>
<sequence>MSSKRISSGRLAGLDADAITERRRHQNKLAQRRLRAKRKLLMQQAQAARVAAMAAAFRCEGGRGWHLDPMAAPHVVQTQHHHPWQRQSWSGPILQNGLVEGGHDWMPSGPTSLSFDASAGLQGFQPPYLDHRNSYASSSASSLAASHPDHASTGVQGVYTTPHDVLASPPPPEWAASAPAAHHMQGTAAFHRQASLSGPPFNPHMPRPAGQCHPQAGAVPSQPLSPWSLPLEQSRTALSQGGSDEPNKPVDLCAPAFAFPPRDSLAPRQASRGMPSDCAVADARDARARDADYCAQTFPTLLNHSAHRPPQPHPRLDQQRHEEEQQQQQQQHSLSHLEHHQHQHHYQQHQLQGQQQHRQQQQQVQGHVDSLVTPPLDPSSTFSSPPQAVPAFELQDPLKSDSLSNFPLSQGWCGFQAPMASPLPLPPARRASDLAYHRPIQMQSRLEAQYAINVLPAGSMGGAPSSQSELVSQPVAPASHSLEMAWSGLEATTVKAPGGEHGALLGEGLGLIPGPHGSA</sequence>